<dbReference type="KEGG" id="anh:A6F65_00808"/>
<feature type="signal peptide" evidence="2">
    <location>
        <begin position="1"/>
        <end position="18"/>
    </location>
</feature>
<feature type="compositionally biased region" description="Low complexity" evidence="1">
    <location>
        <begin position="31"/>
        <end position="44"/>
    </location>
</feature>
<evidence type="ECO:0000256" key="1">
    <source>
        <dbReference type="SAM" id="MobiDB-lite"/>
    </source>
</evidence>
<sequence length="320" mass="34528">MKTRASRFAILLGAAAMAAACAPGTLPDGSETATTGAEAAPRPASASDVAGDWDVVSFDGYTVPFRSRGTERAAFANFTDGGVGLHLECNWSGVPGRMRGDVFKPSGEGPWPQTLAGCEADKAERDDAYFAFFARSPKGEVLPGDRLRFTAGDTVLLLERPEQRRLGFVPELAGIEGQWRMVGLTMFAPQGGMSGMGLTEVPGRVVIDGGRIGYNRCPQYDAEVTYTQDGVFRRTGGAAVPDEPAGCEELAERSWNKVPPELWDILEMLHDNPRAERLAEGDLLLTTDSFGLHLTQQPCVQLNQSDDHSRTWEEDCASPE</sequence>
<evidence type="ECO:0000313" key="3">
    <source>
        <dbReference type="EMBL" id="ANU07126.1"/>
    </source>
</evidence>
<reference evidence="3 4" key="1">
    <citation type="submission" date="2016-07" db="EMBL/GenBank/DDBJ databases">
        <title>Complete genome sequence of Altererythrobacter namhicola JCM 16345T, containing esterase-encoding genes.</title>
        <authorList>
            <person name="Cheng H."/>
            <person name="Wu Y.-H."/>
            <person name="Jian S.-L."/>
            <person name="Huo Y.-Y."/>
            <person name="Wang C.-S."/>
            <person name="Xu X.-W."/>
        </authorList>
    </citation>
    <scope>NUCLEOTIDE SEQUENCE [LARGE SCALE GENOMIC DNA]</scope>
    <source>
        <strain evidence="3 4">JCM 16345</strain>
    </source>
</reference>
<proteinExistence type="predicted"/>
<keyword evidence="2" id="KW-0732">Signal</keyword>
<feature type="chain" id="PRO_5008884333" description="META domain protein" evidence="2">
    <location>
        <begin position="19"/>
        <end position="320"/>
    </location>
</feature>
<dbReference type="OrthoDB" id="7431988at2"/>
<keyword evidence="4" id="KW-1185">Reference proteome</keyword>
<feature type="region of interest" description="Disordered" evidence="1">
    <location>
        <begin position="28"/>
        <end position="47"/>
    </location>
</feature>
<evidence type="ECO:0000313" key="4">
    <source>
        <dbReference type="Proteomes" id="UP000092698"/>
    </source>
</evidence>
<accession>A0A1C7D6L3</accession>
<dbReference type="STRING" id="645517.A6F65_00808"/>
<dbReference type="EMBL" id="CP016545">
    <property type="protein sequence ID" value="ANU07126.1"/>
    <property type="molecule type" value="Genomic_DNA"/>
</dbReference>
<dbReference type="PROSITE" id="PS51257">
    <property type="entry name" value="PROKAR_LIPOPROTEIN"/>
    <property type="match status" value="1"/>
</dbReference>
<name>A0A1C7D6L3_9SPHN</name>
<dbReference type="RefSeq" id="WP_067786179.1">
    <property type="nucleotide sequence ID" value="NZ_CP016545.1"/>
</dbReference>
<evidence type="ECO:0008006" key="5">
    <source>
        <dbReference type="Google" id="ProtNLM"/>
    </source>
</evidence>
<dbReference type="AlphaFoldDB" id="A0A1C7D6L3"/>
<gene>
    <name evidence="3" type="ORF">A6F65_00808</name>
</gene>
<evidence type="ECO:0000256" key="2">
    <source>
        <dbReference type="SAM" id="SignalP"/>
    </source>
</evidence>
<organism evidence="3 4">
    <name type="scientific">Paraurantiacibacter namhicola</name>
    <dbReference type="NCBI Taxonomy" id="645517"/>
    <lineage>
        <taxon>Bacteria</taxon>
        <taxon>Pseudomonadati</taxon>
        <taxon>Pseudomonadota</taxon>
        <taxon>Alphaproteobacteria</taxon>
        <taxon>Sphingomonadales</taxon>
        <taxon>Erythrobacteraceae</taxon>
        <taxon>Paraurantiacibacter</taxon>
    </lineage>
</organism>
<protein>
    <recommendedName>
        <fullName evidence="5">META domain protein</fullName>
    </recommendedName>
</protein>
<dbReference type="Proteomes" id="UP000092698">
    <property type="component" value="Chromosome"/>
</dbReference>